<dbReference type="PANTHER" id="PTHR38595:SF2">
    <property type="entry name" value="TYPE VI SECRETION SYSTEM BASEPLATE SUBUNIT TSSE"/>
    <property type="match status" value="1"/>
</dbReference>
<sequence>MHEERLLERISRWERGSKRTYQTQVDVLIHSVLSHLNYMLNTKRGSVPIDERYGIPDFTNVSSGFTSESIRSLQDAVVETISLFEPRLKKPAITVKGREDGEIVLTFQLEGFIDVDDKEIPLRLSTTVKPDGRISTSWS</sequence>
<accession>A0A5Q0BH64</accession>
<dbReference type="OrthoDB" id="1524306at2"/>
<evidence type="ECO:0000259" key="1">
    <source>
        <dbReference type="Pfam" id="PF04965"/>
    </source>
</evidence>
<dbReference type="InterPro" id="IPR053176">
    <property type="entry name" value="T6SS_TssE1-like"/>
</dbReference>
<dbReference type="AlphaFoldDB" id="A0A5Q0BH64"/>
<dbReference type="Gene3D" id="3.10.450.40">
    <property type="match status" value="1"/>
</dbReference>
<proteinExistence type="predicted"/>
<feature type="domain" description="IraD/Gp25-like" evidence="1">
    <location>
        <begin position="30"/>
        <end position="116"/>
    </location>
</feature>
<dbReference type="InterPro" id="IPR007048">
    <property type="entry name" value="IraD/Gp25-like"/>
</dbReference>
<dbReference type="Proteomes" id="UP000325755">
    <property type="component" value="Chromosome"/>
</dbReference>
<dbReference type="RefSeq" id="WP_153249155.1">
    <property type="nucleotide sequence ID" value="NZ_CP044205.1"/>
</dbReference>
<gene>
    <name evidence="2" type="primary">tssE</name>
    <name evidence="2" type="ORF">F6R98_11540</name>
</gene>
<name>A0A5Q0BH64_9GAMM</name>
<dbReference type="PANTHER" id="PTHR38595">
    <property type="entry name" value="CYTOPLASMIC PROTEIN-RELATED"/>
    <property type="match status" value="1"/>
</dbReference>
<protein>
    <submittedName>
        <fullName evidence="2">Type VI secretion system baseplate subunit TssE</fullName>
    </submittedName>
</protein>
<dbReference type="InParanoid" id="A0A5Q0BH64"/>
<dbReference type="InterPro" id="IPR017737">
    <property type="entry name" value="TssE1-like"/>
</dbReference>
<evidence type="ECO:0000313" key="3">
    <source>
        <dbReference type="Proteomes" id="UP000325755"/>
    </source>
</evidence>
<dbReference type="KEGG" id="mmob:F6R98_11540"/>
<keyword evidence="3" id="KW-1185">Reference proteome</keyword>
<dbReference type="EMBL" id="CP044205">
    <property type="protein sequence ID" value="QFY43173.1"/>
    <property type="molecule type" value="Genomic_DNA"/>
</dbReference>
<organism evidence="2 3">
    <name type="scientific">Candidatus Methylospira mobilis</name>
    <dbReference type="NCBI Taxonomy" id="1808979"/>
    <lineage>
        <taxon>Bacteria</taxon>
        <taxon>Pseudomonadati</taxon>
        <taxon>Pseudomonadota</taxon>
        <taxon>Gammaproteobacteria</taxon>
        <taxon>Methylococcales</taxon>
        <taxon>Methylococcaceae</taxon>
        <taxon>Candidatus Methylospira</taxon>
    </lineage>
</organism>
<dbReference type="SUPFAM" id="SSF160719">
    <property type="entry name" value="gpW/gp25-like"/>
    <property type="match status" value="1"/>
</dbReference>
<dbReference type="Pfam" id="PF04965">
    <property type="entry name" value="GPW_gp25"/>
    <property type="match status" value="1"/>
</dbReference>
<reference evidence="2 3" key="1">
    <citation type="submission" date="2019-09" db="EMBL/GenBank/DDBJ databases">
        <title>Ecophysiology of the spiral-shaped methanotroph Methylospira mobilis as revealed by the complete genome sequence.</title>
        <authorList>
            <person name="Oshkin I.Y."/>
            <person name="Dedysh S.N."/>
            <person name="Miroshnikov K."/>
            <person name="Danilova O.V."/>
            <person name="Hakobyan A."/>
            <person name="Liesack W."/>
        </authorList>
    </citation>
    <scope>NUCLEOTIDE SEQUENCE [LARGE SCALE GENOMIC DNA]</scope>
    <source>
        <strain evidence="2 3">Shm1</strain>
    </source>
</reference>
<evidence type="ECO:0000313" key="2">
    <source>
        <dbReference type="EMBL" id="QFY43173.1"/>
    </source>
</evidence>
<dbReference type="NCBIfam" id="TIGR03357">
    <property type="entry name" value="VI_zyme"/>
    <property type="match status" value="1"/>
</dbReference>